<feature type="domain" description="Calcineurin-like phosphoesterase N-terminal" evidence="4">
    <location>
        <begin position="45"/>
        <end position="107"/>
    </location>
</feature>
<accession>A0ABV7JHR2</accession>
<evidence type="ECO:0000259" key="3">
    <source>
        <dbReference type="Pfam" id="PF16370"/>
    </source>
</evidence>
<reference evidence="6" key="1">
    <citation type="journal article" date="2019" name="Int. J. Syst. Evol. Microbiol.">
        <title>The Global Catalogue of Microorganisms (GCM) 10K type strain sequencing project: providing services to taxonomists for standard genome sequencing and annotation.</title>
        <authorList>
            <consortium name="The Broad Institute Genomics Platform"/>
            <consortium name="The Broad Institute Genome Sequencing Center for Infectious Disease"/>
            <person name="Wu L."/>
            <person name="Ma J."/>
        </authorList>
    </citation>
    <scope>NUCLEOTIDE SEQUENCE [LARGE SCALE GENOMIC DNA]</scope>
    <source>
        <strain evidence="6">KCTC 52416</strain>
    </source>
</reference>
<dbReference type="InterPro" id="IPR032285">
    <property type="entry name" value="Metallophos_N"/>
</dbReference>
<sequence>MLKLTMEKWVGCLLVLSCALNSAAQEMATGYVFEDTNGNRLREATEPGVPKVQVSNGIQVAETDAEGRYELPVGDDNVLFVIKPAGYRVPTDTNNLPQFYYIHKPKGSPTYLKYKGVAPTGQLPKSVDFALVPQDEPDSLRMLILADPQPRGTDELYYLDKSVIEELQGNKEAWFAITLGDNVSDNLDLNRPYLQLIRKIGLPVYHIVGNHDANQDARTDEVADETFESYYGPANYSLNVGDVHLVLLDNLMFPAYSDGQGGGAGFREDQFQFIHNDLQWVDHDKLVVLAFHVPLAGLRDSDRQRIFKLLEPFPNRLILSGHTHVQRQYFYTEEDGWKGQGVLHEYNVGAASGNWNSGKMNEHGMPDATMSDGTPRGYAYATFSGNQYVLDYQVAGRNSDHRMGIYMPKVLPDRIPHGRFNSARVYVNYYLGGEADSLWYRINEGPWTALKRIVDYDPHYLGLLQEWDRSDTLLAGRRPSNASKSSHLWVATLPPVHLMGDHTLEIRVKDMFGRWFTEKKAFRVASYKEIPNHQQ</sequence>
<protein>
    <submittedName>
        <fullName evidence="5">Calcineurin-like phosphoesterase C-terminal domain-containing protein</fullName>
    </submittedName>
</protein>
<dbReference type="InterPro" id="IPR004843">
    <property type="entry name" value="Calcineurin-like_PHP"/>
</dbReference>
<proteinExistence type="predicted"/>
<evidence type="ECO:0000313" key="6">
    <source>
        <dbReference type="Proteomes" id="UP001595526"/>
    </source>
</evidence>
<feature type="signal peptide" evidence="1">
    <location>
        <begin position="1"/>
        <end position="24"/>
    </location>
</feature>
<dbReference type="InterPro" id="IPR029052">
    <property type="entry name" value="Metallo-depent_PP-like"/>
</dbReference>
<dbReference type="Pfam" id="PF16370">
    <property type="entry name" value="MetallophosC"/>
    <property type="match status" value="1"/>
</dbReference>
<dbReference type="Gene3D" id="2.60.40.10">
    <property type="entry name" value="Immunoglobulins"/>
    <property type="match status" value="1"/>
</dbReference>
<keyword evidence="1" id="KW-0732">Signal</keyword>
<dbReference type="PANTHER" id="PTHR43143:SF6">
    <property type="entry name" value="BLL3016 PROTEIN"/>
    <property type="match status" value="1"/>
</dbReference>
<evidence type="ECO:0000313" key="5">
    <source>
        <dbReference type="EMBL" id="MFC3197628.1"/>
    </source>
</evidence>
<feature type="chain" id="PRO_5045926777" evidence="1">
    <location>
        <begin position="25"/>
        <end position="535"/>
    </location>
</feature>
<evidence type="ECO:0000259" key="4">
    <source>
        <dbReference type="Pfam" id="PF16371"/>
    </source>
</evidence>
<dbReference type="RefSeq" id="WP_379021501.1">
    <property type="nucleotide sequence ID" value="NZ_JBHRTA010000027.1"/>
</dbReference>
<dbReference type="SUPFAM" id="SSF56300">
    <property type="entry name" value="Metallo-dependent phosphatases"/>
    <property type="match status" value="1"/>
</dbReference>
<dbReference type="Pfam" id="PF16371">
    <property type="entry name" value="MetallophosN"/>
    <property type="match status" value="1"/>
</dbReference>
<dbReference type="Pfam" id="PF00149">
    <property type="entry name" value="Metallophos"/>
    <property type="match status" value="1"/>
</dbReference>
<dbReference type="EMBL" id="JBHRTA010000027">
    <property type="protein sequence ID" value="MFC3197628.1"/>
    <property type="molecule type" value="Genomic_DNA"/>
</dbReference>
<dbReference type="InterPro" id="IPR051918">
    <property type="entry name" value="STPP_CPPED1"/>
</dbReference>
<dbReference type="Proteomes" id="UP001595526">
    <property type="component" value="Unassembled WGS sequence"/>
</dbReference>
<name>A0ABV7JHR2_9SPHI</name>
<dbReference type="PANTHER" id="PTHR43143">
    <property type="entry name" value="METALLOPHOSPHOESTERASE, CALCINEURIN SUPERFAMILY"/>
    <property type="match status" value="1"/>
</dbReference>
<dbReference type="SUPFAM" id="SSF117074">
    <property type="entry name" value="Hypothetical protein PA1324"/>
    <property type="match status" value="1"/>
</dbReference>
<dbReference type="InterPro" id="IPR032288">
    <property type="entry name" value="Metallophos_C"/>
</dbReference>
<evidence type="ECO:0000256" key="1">
    <source>
        <dbReference type="SAM" id="SignalP"/>
    </source>
</evidence>
<feature type="domain" description="Calcineurin-like phosphoesterase C-terminal" evidence="3">
    <location>
        <begin position="345"/>
        <end position="516"/>
    </location>
</feature>
<evidence type="ECO:0000259" key="2">
    <source>
        <dbReference type="Pfam" id="PF00149"/>
    </source>
</evidence>
<dbReference type="Gene3D" id="3.60.21.10">
    <property type="match status" value="1"/>
</dbReference>
<organism evidence="5 6">
    <name type="scientific">Parapedobacter deserti</name>
    <dbReference type="NCBI Taxonomy" id="1912957"/>
    <lineage>
        <taxon>Bacteria</taxon>
        <taxon>Pseudomonadati</taxon>
        <taxon>Bacteroidota</taxon>
        <taxon>Sphingobacteriia</taxon>
        <taxon>Sphingobacteriales</taxon>
        <taxon>Sphingobacteriaceae</taxon>
        <taxon>Parapedobacter</taxon>
    </lineage>
</organism>
<dbReference type="CDD" id="cd00838">
    <property type="entry name" value="MPP_superfamily"/>
    <property type="match status" value="1"/>
</dbReference>
<keyword evidence="6" id="KW-1185">Reference proteome</keyword>
<comment type="caution">
    <text evidence="5">The sequence shown here is derived from an EMBL/GenBank/DDBJ whole genome shotgun (WGS) entry which is preliminary data.</text>
</comment>
<feature type="domain" description="Calcineurin-like phosphoesterase" evidence="2">
    <location>
        <begin position="141"/>
        <end position="325"/>
    </location>
</feature>
<gene>
    <name evidence="5" type="ORF">ACFOET_08395</name>
</gene>
<dbReference type="InterPro" id="IPR013783">
    <property type="entry name" value="Ig-like_fold"/>
</dbReference>